<protein>
    <submittedName>
        <fullName evidence="1">Uncharacterized protein</fullName>
    </submittedName>
</protein>
<name>A0A401YYW1_9ACTN</name>
<dbReference type="EMBL" id="BIFH01000034">
    <property type="protein sequence ID" value="GCD99740.1"/>
    <property type="molecule type" value="Genomic_DNA"/>
</dbReference>
<accession>A0A401YYW1</accession>
<evidence type="ECO:0000313" key="2">
    <source>
        <dbReference type="Proteomes" id="UP000286931"/>
    </source>
</evidence>
<comment type="caution">
    <text evidence="1">The sequence shown here is derived from an EMBL/GenBank/DDBJ whole genome shotgun (WGS) entry which is preliminary data.</text>
</comment>
<sequence>MFKHAFARARDTAGRAGTLAGAAILTASTLDAQAALYGAPAALGVAALGALTLRPWRESVPAEITVLYMTPATLLLIEAGTFRLIPGTHWGEALFAAIWASATWWVRPSLVAHALADIDPPTTASTKAEQACVALELAATPAERLVAWWAAAVACDGGAAPGTHLEYPEVDGPCDFAAEIVADVRGVPVPDIPLAKLSALTDIPLDLITVGPVPGCGAGRKHLTVGTRRREQDDDIQARWERQVASKAMPGSVITHIRYGSTKHTGEIAS</sequence>
<dbReference type="RefSeq" id="WP_126641516.1">
    <property type="nucleotide sequence ID" value="NZ_BIFH01000034.1"/>
</dbReference>
<dbReference type="Proteomes" id="UP000286931">
    <property type="component" value="Unassembled WGS sequence"/>
</dbReference>
<evidence type="ECO:0000313" key="1">
    <source>
        <dbReference type="EMBL" id="GCD99740.1"/>
    </source>
</evidence>
<gene>
    <name evidence="1" type="ORF">EHYA_07462</name>
</gene>
<dbReference type="AlphaFoldDB" id="A0A401YYW1"/>
<organism evidence="1 2">
    <name type="scientific">Embleya hyalina</name>
    <dbReference type="NCBI Taxonomy" id="516124"/>
    <lineage>
        <taxon>Bacteria</taxon>
        <taxon>Bacillati</taxon>
        <taxon>Actinomycetota</taxon>
        <taxon>Actinomycetes</taxon>
        <taxon>Kitasatosporales</taxon>
        <taxon>Streptomycetaceae</taxon>
        <taxon>Embleya</taxon>
    </lineage>
</organism>
<dbReference type="OrthoDB" id="3536762at2"/>
<reference evidence="1 2" key="1">
    <citation type="submission" date="2018-12" db="EMBL/GenBank/DDBJ databases">
        <title>Draft genome sequence of Embleya hyalina NBRC 13850T.</title>
        <authorList>
            <person name="Komaki H."/>
            <person name="Hosoyama A."/>
            <person name="Kimura A."/>
            <person name="Ichikawa N."/>
            <person name="Tamura T."/>
        </authorList>
    </citation>
    <scope>NUCLEOTIDE SEQUENCE [LARGE SCALE GENOMIC DNA]</scope>
    <source>
        <strain evidence="1 2">NBRC 13850</strain>
    </source>
</reference>
<proteinExistence type="predicted"/>
<keyword evidence="2" id="KW-1185">Reference proteome</keyword>